<organism evidence="1 2">
    <name type="scientific">Irpex rosettiformis</name>
    <dbReference type="NCBI Taxonomy" id="378272"/>
    <lineage>
        <taxon>Eukaryota</taxon>
        <taxon>Fungi</taxon>
        <taxon>Dikarya</taxon>
        <taxon>Basidiomycota</taxon>
        <taxon>Agaricomycotina</taxon>
        <taxon>Agaricomycetes</taxon>
        <taxon>Polyporales</taxon>
        <taxon>Irpicaceae</taxon>
        <taxon>Irpex</taxon>
    </lineage>
</organism>
<comment type="caution">
    <text evidence="1">The sequence shown here is derived from an EMBL/GenBank/DDBJ whole genome shotgun (WGS) entry which is preliminary data.</text>
</comment>
<reference evidence="1" key="1">
    <citation type="journal article" date="2021" name="Environ. Microbiol.">
        <title>Gene family expansions and transcriptome signatures uncover fungal adaptations to wood decay.</title>
        <authorList>
            <person name="Hage H."/>
            <person name="Miyauchi S."/>
            <person name="Viragh M."/>
            <person name="Drula E."/>
            <person name="Min B."/>
            <person name="Chaduli D."/>
            <person name="Navarro D."/>
            <person name="Favel A."/>
            <person name="Norest M."/>
            <person name="Lesage-Meessen L."/>
            <person name="Balint B."/>
            <person name="Merenyi Z."/>
            <person name="de Eugenio L."/>
            <person name="Morin E."/>
            <person name="Martinez A.T."/>
            <person name="Baldrian P."/>
            <person name="Stursova M."/>
            <person name="Martinez M.J."/>
            <person name="Novotny C."/>
            <person name="Magnuson J.K."/>
            <person name="Spatafora J.W."/>
            <person name="Maurice S."/>
            <person name="Pangilinan J."/>
            <person name="Andreopoulos W."/>
            <person name="LaButti K."/>
            <person name="Hundley H."/>
            <person name="Na H."/>
            <person name="Kuo A."/>
            <person name="Barry K."/>
            <person name="Lipzen A."/>
            <person name="Henrissat B."/>
            <person name="Riley R."/>
            <person name="Ahrendt S."/>
            <person name="Nagy L.G."/>
            <person name="Grigoriev I.V."/>
            <person name="Martin F."/>
            <person name="Rosso M.N."/>
        </authorList>
    </citation>
    <scope>NUCLEOTIDE SEQUENCE</scope>
    <source>
        <strain evidence="1">CBS 384.51</strain>
    </source>
</reference>
<proteinExistence type="predicted"/>
<dbReference type="EMBL" id="MU274900">
    <property type="protein sequence ID" value="KAI0094829.1"/>
    <property type="molecule type" value="Genomic_DNA"/>
</dbReference>
<dbReference type="Proteomes" id="UP001055072">
    <property type="component" value="Unassembled WGS sequence"/>
</dbReference>
<gene>
    <name evidence="1" type="ORF">BDY19DRAFT_45054</name>
</gene>
<name>A0ACB8UKM1_9APHY</name>
<keyword evidence="2" id="KW-1185">Reference proteome</keyword>
<evidence type="ECO:0000313" key="1">
    <source>
        <dbReference type="EMBL" id="KAI0094829.1"/>
    </source>
</evidence>
<sequence>MSTPAEALQEDELNLSDLIHTSSPSPAPRSHFVSTPQTSMPASGPSPIPVLTLVCKRTNQPLTPPVQTQVSPRALQMASWSLAALSSPREHSSNTFQPVAFELPSQTPQVHKDNDCSPHALPAPSPISSSYPSVPPAHSPAFSLSEIQQSHATITHLTQQLTLLKHQRDLLTHQRDIFIAQREEERVKFDAQRAAWERLAEALIAQNARESAAGIGRKAVETAEKYALRVEDDNRSLRQKLLDANTRLTTLEKELDRLRPLLMVCE</sequence>
<accession>A0ACB8UKM1</accession>
<evidence type="ECO:0000313" key="2">
    <source>
        <dbReference type="Proteomes" id="UP001055072"/>
    </source>
</evidence>
<protein>
    <submittedName>
        <fullName evidence="1">Uncharacterized protein</fullName>
    </submittedName>
</protein>